<dbReference type="InterPro" id="IPR005163">
    <property type="entry name" value="Tri_helical_YiiM-like"/>
</dbReference>
<dbReference type="GO" id="GO:0003824">
    <property type="term" value="F:catalytic activity"/>
    <property type="evidence" value="ECO:0007669"/>
    <property type="project" value="InterPro"/>
</dbReference>
<evidence type="ECO:0000313" key="3">
    <source>
        <dbReference type="Proteomes" id="UP000654947"/>
    </source>
</evidence>
<dbReference type="PANTHER" id="PTHR30212:SF2">
    <property type="entry name" value="PROTEIN YIIM"/>
    <property type="match status" value="1"/>
</dbReference>
<dbReference type="Gene3D" id="2.40.33.20">
    <property type="entry name" value="PK beta-barrel domain-like"/>
    <property type="match status" value="1"/>
</dbReference>
<dbReference type="Pfam" id="PF03473">
    <property type="entry name" value="MOSC"/>
    <property type="match status" value="1"/>
</dbReference>
<dbReference type="Pfam" id="PF03475">
    <property type="entry name" value="YiiM_3-alpha"/>
    <property type="match status" value="1"/>
</dbReference>
<dbReference type="InterPro" id="IPR005302">
    <property type="entry name" value="MoCF_Sase_C"/>
</dbReference>
<organism evidence="2 3">
    <name type="scientific">Nocardiopsis kunsanensis</name>
    <dbReference type="NCBI Taxonomy" id="141693"/>
    <lineage>
        <taxon>Bacteria</taxon>
        <taxon>Bacillati</taxon>
        <taxon>Actinomycetota</taxon>
        <taxon>Actinomycetes</taxon>
        <taxon>Streptosporangiales</taxon>
        <taxon>Nocardiopsidaceae</taxon>
        <taxon>Nocardiopsis</taxon>
    </lineage>
</organism>
<gene>
    <name evidence="2" type="ORF">GCM10007147_12940</name>
</gene>
<evidence type="ECO:0000313" key="2">
    <source>
        <dbReference type="EMBL" id="GHD20505.1"/>
    </source>
</evidence>
<dbReference type="EMBL" id="BMXL01000004">
    <property type="protein sequence ID" value="GHD20505.1"/>
    <property type="molecule type" value="Genomic_DNA"/>
</dbReference>
<dbReference type="GO" id="GO:0030170">
    <property type="term" value="F:pyridoxal phosphate binding"/>
    <property type="evidence" value="ECO:0007669"/>
    <property type="project" value="InterPro"/>
</dbReference>
<dbReference type="InterPro" id="IPR011037">
    <property type="entry name" value="Pyrv_Knase-like_insert_dom_sf"/>
</dbReference>
<feature type="domain" description="MOSC" evidence="1">
    <location>
        <begin position="36"/>
        <end position="171"/>
    </location>
</feature>
<dbReference type="GO" id="GO:0030151">
    <property type="term" value="F:molybdenum ion binding"/>
    <property type="evidence" value="ECO:0007669"/>
    <property type="project" value="InterPro"/>
</dbReference>
<dbReference type="PANTHER" id="PTHR30212">
    <property type="entry name" value="PROTEIN YIIM"/>
    <property type="match status" value="1"/>
</dbReference>
<name>A0A918X9X0_9ACTN</name>
<evidence type="ECO:0000259" key="1">
    <source>
        <dbReference type="PROSITE" id="PS51340"/>
    </source>
</evidence>
<dbReference type="RefSeq" id="WP_017577710.1">
    <property type="nucleotide sequence ID" value="NZ_BMXL01000004.1"/>
</dbReference>
<proteinExistence type="predicted"/>
<accession>A0A918X9X0</accession>
<dbReference type="Proteomes" id="UP000654947">
    <property type="component" value="Unassembled WGS sequence"/>
</dbReference>
<dbReference type="SUPFAM" id="SSF50800">
    <property type="entry name" value="PK beta-barrel domain-like"/>
    <property type="match status" value="1"/>
</dbReference>
<comment type="caution">
    <text evidence="2">The sequence shown here is derived from an EMBL/GenBank/DDBJ whole genome shotgun (WGS) entry which is preliminary data.</text>
</comment>
<dbReference type="InterPro" id="IPR052353">
    <property type="entry name" value="Benzoxazolinone_Detox_Enz"/>
</dbReference>
<reference evidence="2 3" key="1">
    <citation type="journal article" date="2014" name="Int. J. Syst. Evol. Microbiol.">
        <title>Complete genome sequence of Corynebacterium casei LMG S-19264T (=DSM 44701T), isolated from a smear-ripened cheese.</title>
        <authorList>
            <consortium name="US DOE Joint Genome Institute (JGI-PGF)"/>
            <person name="Walter F."/>
            <person name="Albersmeier A."/>
            <person name="Kalinowski J."/>
            <person name="Ruckert C."/>
        </authorList>
    </citation>
    <scope>NUCLEOTIDE SEQUENCE [LARGE SCALE GENOMIC DNA]</scope>
    <source>
        <strain evidence="2 3">KCTC 19473</strain>
    </source>
</reference>
<keyword evidence="3" id="KW-1185">Reference proteome</keyword>
<dbReference type="AlphaFoldDB" id="A0A918X9X0"/>
<dbReference type="PROSITE" id="PS51340">
    <property type="entry name" value="MOSC"/>
    <property type="match status" value="1"/>
</dbReference>
<protein>
    <submittedName>
        <fullName evidence="2">Molybdenum cofactor biosysynthesis protein</fullName>
    </submittedName>
</protein>
<sequence>MVDARSGARVVSVHAGPVRRFDDGAGRSWVSAIGKSALSGPVRVAQDSLTGDEQADRRHHGGPDKAVFVYPCEHYPRWREELGLSSVGPGAFGENLAVEGLTEDEVCLGDVWHVGGVVLQVSQPRRPCWKPARRWGVSDLVPRIQRSGRTGWYLRVLSCGFLQEGDAMVLRERPYPRWTVARVSHTMRAPADDLATTRALAECPALLDRWREELTRRLGRIRHGGEEPAGDGKAG</sequence>